<keyword evidence="3" id="KW-1185">Reference proteome</keyword>
<feature type="domain" description="Cyclic nucleotide-binding" evidence="1">
    <location>
        <begin position="1"/>
        <end position="96"/>
    </location>
</feature>
<organism evidence="2 3">
    <name type="scientific">Kaistia hirudinis</name>
    <dbReference type="NCBI Taxonomy" id="1293440"/>
    <lineage>
        <taxon>Bacteria</taxon>
        <taxon>Pseudomonadati</taxon>
        <taxon>Pseudomonadota</taxon>
        <taxon>Alphaproteobacteria</taxon>
        <taxon>Hyphomicrobiales</taxon>
        <taxon>Kaistiaceae</taxon>
        <taxon>Kaistia</taxon>
    </lineage>
</organism>
<dbReference type="InterPro" id="IPR000595">
    <property type="entry name" value="cNMP-bd_dom"/>
</dbReference>
<dbReference type="InterPro" id="IPR018490">
    <property type="entry name" value="cNMP-bd_dom_sf"/>
</dbReference>
<comment type="caution">
    <text evidence="2">The sequence shown here is derived from an EMBL/GenBank/DDBJ whole genome shotgun (WGS) entry which is preliminary data.</text>
</comment>
<dbReference type="Gene3D" id="2.60.120.10">
    <property type="entry name" value="Jelly Rolls"/>
    <property type="match status" value="1"/>
</dbReference>
<evidence type="ECO:0000313" key="2">
    <source>
        <dbReference type="EMBL" id="MBB3930365.1"/>
    </source>
</evidence>
<dbReference type="EMBL" id="JACIDS010000002">
    <property type="protein sequence ID" value="MBB3930365.1"/>
    <property type="molecule type" value="Genomic_DNA"/>
</dbReference>
<evidence type="ECO:0000259" key="1">
    <source>
        <dbReference type="PROSITE" id="PS50042"/>
    </source>
</evidence>
<reference evidence="2 3" key="1">
    <citation type="submission" date="2020-08" db="EMBL/GenBank/DDBJ databases">
        <title>Genomic Encyclopedia of Type Strains, Phase IV (KMG-IV): sequencing the most valuable type-strain genomes for metagenomic binning, comparative biology and taxonomic classification.</title>
        <authorList>
            <person name="Goeker M."/>
        </authorList>
    </citation>
    <scope>NUCLEOTIDE SEQUENCE [LARGE SCALE GENOMIC DNA]</scope>
    <source>
        <strain evidence="2 3">DSM 25966</strain>
    </source>
</reference>
<dbReference type="SUPFAM" id="SSF51206">
    <property type="entry name" value="cAMP-binding domain-like"/>
    <property type="match status" value="1"/>
</dbReference>
<dbReference type="SMART" id="SM00100">
    <property type="entry name" value="cNMP"/>
    <property type="match status" value="1"/>
</dbReference>
<dbReference type="RefSeq" id="WP_380146358.1">
    <property type="nucleotide sequence ID" value="NZ_JACIDS010000002.1"/>
</dbReference>
<dbReference type="PROSITE" id="PS50042">
    <property type="entry name" value="CNMP_BINDING_3"/>
    <property type="match status" value="1"/>
</dbReference>
<dbReference type="InterPro" id="IPR014710">
    <property type="entry name" value="RmlC-like_jellyroll"/>
</dbReference>
<dbReference type="CDD" id="cd00038">
    <property type="entry name" value="CAP_ED"/>
    <property type="match status" value="1"/>
</dbReference>
<dbReference type="Proteomes" id="UP000553963">
    <property type="component" value="Unassembled WGS sequence"/>
</dbReference>
<dbReference type="AlphaFoldDB" id="A0A840APC9"/>
<protein>
    <submittedName>
        <fullName evidence="2">CRP-like cAMP-binding protein</fullName>
    </submittedName>
</protein>
<name>A0A840APC9_9HYPH</name>
<sequence>MERHRRGSILMLSVLSRYDDGRKQQVEAGAELLTEGTRSGRLFVLADGVLEVVRGDTQVALVTEPGAIFGEMSVLLDTPHTASVRALMPSSVYVFDDAAAFLRADPEIAFFVARMLAQRLNAATSYLVDVKQQYEGHGDHLGMVGEVLESLLHQPDMDFKPGSDRLPDHGM</sequence>
<dbReference type="Pfam" id="PF00027">
    <property type="entry name" value="cNMP_binding"/>
    <property type="match status" value="1"/>
</dbReference>
<accession>A0A840APC9</accession>
<proteinExistence type="predicted"/>
<gene>
    <name evidence="2" type="ORF">GGR25_001404</name>
</gene>
<evidence type="ECO:0000313" key="3">
    <source>
        <dbReference type="Proteomes" id="UP000553963"/>
    </source>
</evidence>